<evidence type="ECO:0000313" key="2">
    <source>
        <dbReference type="EMBL" id="KAK4205777.1"/>
    </source>
</evidence>
<reference evidence="2" key="2">
    <citation type="submission" date="2023-05" db="EMBL/GenBank/DDBJ databases">
        <authorList>
            <consortium name="Lawrence Berkeley National Laboratory"/>
            <person name="Steindorff A."/>
            <person name="Hensen N."/>
            <person name="Bonometti L."/>
            <person name="Westerberg I."/>
            <person name="Brannstrom I.O."/>
            <person name="Guillou S."/>
            <person name="Cros-Aarteil S."/>
            <person name="Calhoun S."/>
            <person name="Haridas S."/>
            <person name="Kuo A."/>
            <person name="Mondo S."/>
            <person name="Pangilinan J."/>
            <person name="Riley R."/>
            <person name="Labutti K."/>
            <person name="Andreopoulos B."/>
            <person name="Lipzen A."/>
            <person name="Chen C."/>
            <person name="Yanf M."/>
            <person name="Daum C."/>
            <person name="Ng V."/>
            <person name="Clum A."/>
            <person name="Ohm R."/>
            <person name="Martin F."/>
            <person name="Silar P."/>
            <person name="Natvig D."/>
            <person name="Lalanne C."/>
            <person name="Gautier V."/>
            <person name="Ament-Velasquez S.L."/>
            <person name="Kruys A."/>
            <person name="Hutchinson M.I."/>
            <person name="Powell A.J."/>
            <person name="Barry K."/>
            <person name="Miller A.N."/>
            <person name="Grigoriev I.V."/>
            <person name="Debuchy R."/>
            <person name="Gladieux P."/>
            <person name="Thoren M.H."/>
            <person name="Johannesson H."/>
        </authorList>
    </citation>
    <scope>NUCLEOTIDE SEQUENCE</scope>
    <source>
        <strain evidence="2">CBS 315.58</strain>
    </source>
</reference>
<dbReference type="Gene3D" id="3.40.50.410">
    <property type="entry name" value="von Willebrand factor, type A domain"/>
    <property type="match status" value="1"/>
</dbReference>
<name>A0AAN7B0X0_9PEZI</name>
<dbReference type="EMBL" id="MU863875">
    <property type="protein sequence ID" value="KAK4205777.1"/>
    <property type="molecule type" value="Genomic_DNA"/>
</dbReference>
<keyword evidence="3" id="KW-1185">Reference proteome</keyword>
<feature type="domain" description="VWFA" evidence="1">
    <location>
        <begin position="13"/>
        <end position="211"/>
    </location>
</feature>
<reference evidence="2" key="1">
    <citation type="journal article" date="2023" name="Mol. Phylogenet. Evol.">
        <title>Genome-scale phylogeny and comparative genomics of the fungal order Sordariales.</title>
        <authorList>
            <person name="Hensen N."/>
            <person name="Bonometti L."/>
            <person name="Westerberg I."/>
            <person name="Brannstrom I.O."/>
            <person name="Guillou S."/>
            <person name="Cros-Aarteil S."/>
            <person name="Calhoun S."/>
            <person name="Haridas S."/>
            <person name="Kuo A."/>
            <person name="Mondo S."/>
            <person name="Pangilinan J."/>
            <person name="Riley R."/>
            <person name="LaButti K."/>
            <person name="Andreopoulos B."/>
            <person name="Lipzen A."/>
            <person name="Chen C."/>
            <person name="Yan M."/>
            <person name="Daum C."/>
            <person name="Ng V."/>
            <person name="Clum A."/>
            <person name="Steindorff A."/>
            <person name="Ohm R.A."/>
            <person name="Martin F."/>
            <person name="Silar P."/>
            <person name="Natvig D.O."/>
            <person name="Lalanne C."/>
            <person name="Gautier V."/>
            <person name="Ament-Velasquez S.L."/>
            <person name="Kruys A."/>
            <person name="Hutchinson M.I."/>
            <person name="Powell A.J."/>
            <person name="Barry K."/>
            <person name="Miller A.N."/>
            <person name="Grigoriev I.V."/>
            <person name="Debuchy R."/>
            <person name="Gladieux P."/>
            <person name="Hiltunen Thoren M."/>
            <person name="Johannesson H."/>
        </authorList>
    </citation>
    <scope>NUCLEOTIDE SEQUENCE</scope>
    <source>
        <strain evidence="2">CBS 315.58</strain>
    </source>
</reference>
<dbReference type="InterPro" id="IPR036465">
    <property type="entry name" value="vWFA_dom_sf"/>
</dbReference>
<accession>A0AAN7B0X0</accession>
<dbReference type="Proteomes" id="UP001303160">
    <property type="component" value="Unassembled WGS sequence"/>
</dbReference>
<protein>
    <submittedName>
        <fullName evidence="2">von willebrand factor protein</fullName>
    </submittedName>
</protein>
<organism evidence="2 3">
    <name type="scientific">Triangularia verruculosa</name>
    <dbReference type="NCBI Taxonomy" id="2587418"/>
    <lineage>
        <taxon>Eukaryota</taxon>
        <taxon>Fungi</taxon>
        <taxon>Dikarya</taxon>
        <taxon>Ascomycota</taxon>
        <taxon>Pezizomycotina</taxon>
        <taxon>Sordariomycetes</taxon>
        <taxon>Sordariomycetidae</taxon>
        <taxon>Sordariales</taxon>
        <taxon>Podosporaceae</taxon>
        <taxon>Triangularia</taxon>
    </lineage>
</organism>
<gene>
    <name evidence="2" type="ORF">QBC40DRAFT_270859</name>
</gene>
<dbReference type="PANTHER" id="PTHR34706">
    <property type="entry name" value="SLR1338 PROTEIN"/>
    <property type="match status" value="1"/>
</dbReference>
<dbReference type="Pfam" id="PF00092">
    <property type="entry name" value="VWA"/>
    <property type="match status" value="1"/>
</dbReference>
<dbReference type="InterPro" id="IPR002035">
    <property type="entry name" value="VWF_A"/>
</dbReference>
<comment type="caution">
    <text evidence="2">The sequence shown here is derived from an EMBL/GenBank/DDBJ whole genome shotgun (WGS) entry which is preliminary data.</text>
</comment>
<feature type="non-terminal residue" evidence="2">
    <location>
        <position position="1"/>
    </location>
</feature>
<evidence type="ECO:0000313" key="3">
    <source>
        <dbReference type="Proteomes" id="UP001303160"/>
    </source>
</evidence>
<dbReference type="PANTHER" id="PTHR34706:SF1">
    <property type="entry name" value="VWFA DOMAIN-CONTAINING PROTEIN"/>
    <property type="match status" value="1"/>
</dbReference>
<evidence type="ECO:0000259" key="1">
    <source>
        <dbReference type="PROSITE" id="PS50234"/>
    </source>
</evidence>
<dbReference type="AlphaFoldDB" id="A0AAN7B0X0"/>
<dbReference type="PROSITE" id="PS50234">
    <property type="entry name" value="VWFA"/>
    <property type="match status" value="1"/>
</dbReference>
<dbReference type="SUPFAM" id="SSF53300">
    <property type="entry name" value="vWA-like"/>
    <property type="match status" value="1"/>
</dbReference>
<proteinExistence type="predicted"/>
<sequence>KSDDPHAFLAIFDVVFLIDDSGSMGWAGRWAEAGKALETIAPICTKYDADGIDIHFLNKRDEDRFKNVESAQTVHEILTTVRPEGLTPTASRINDILKPYVRKFEEAVKKSRVKVDDTGIKPLILIVLTDGQPAERPDLGKTIKNLAGRLDEADAPSHQVGITFFQVGDDIDATAALKKLDDEIEGVRDMVDTATFDTYAEKAGEKGVKTLALSADGILKVFLSSYLIVVEALILSW</sequence>